<organism evidence="3 4">
    <name type="scientific">Evansella vedderi</name>
    <dbReference type="NCBI Taxonomy" id="38282"/>
    <lineage>
        <taxon>Bacteria</taxon>
        <taxon>Bacillati</taxon>
        <taxon>Bacillota</taxon>
        <taxon>Bacilli</taxon>
        <taxon>Bacillales</taxon>
        <taxon>Bacillaceae</taxon>
        <taxon>Evansella</taxon>
    </lineage>
</organism>
<evidence type="ECO:0000313" key="3">
    <source>
        <dbReference type="EMBL" id="MDQ0257907.1"/>
    </source>
</evidence>
<dbReference type="Pfam" id="PF00144">
    <property type="entry name" value="Beta-lactamase"/>
    <property type="match status" value="1"/>
</dbReference>
<dbReference type="SUPFAM" id="SSF56601">
    <property type="entry name" value="beta-lactamase/transpeptidase-like"/>
    <property type="match status" value="1"/>
</dbReference>
<name>A0ABU0A4F9_9BACI</name>
<evidence type="ECO:0000259" key="2">
    <source>
        <dbReference type="Pfam" id="PF11954"/>
    </source>
</evidence>
<dbReference type="PANTHER" id="PTHR46825:SF9">
    <property type="entry name" value="BETA-LACTAMASE-RELATED DOMAIN-CONTAINING PROTEIN"/>
    <property type="match status" value="1"/>
</dbReference>
<dbReference type="InterPro" id="IPR012338">
    <property type="entry name" value="Beta-lactam/transpept-like"/>
</dbReference>
<keyword evidence="4" id="KW-1185">Reference proteome</keyword>
<proteinExistence type="predicted"/>
<feature type="domain" description="Peptidase S12 Pab87-related C-terminal" evidence="2">
    <location>
        <begin position="394"/>
        <end position="465"/>
    </location>
</feature>
<feature type="domain" description="Beta-lactamase-related" evidence="1">
    <location>
        <begin position="13"/>
        <end position="371"/>
    </location>
</feature>
<gene>
    <name evidence="3" type="ORF">J2S74_005370</name>
</gene>
<dbReference type="Gene3D" id="3.40.710.10">
    <property type="entry name" value="DD-peptidase/beta-lactamase superfamily"/>
    <property type="match status" value="1"/>
</dbReference>
<comment type="caution">
    <text evidence="3">The sequence shown here is derived from an EMBL/GenBank/DDBJ whole genome shotgun (WGS) entry which is preliminary data.</text>
</comment>
<dbReference type="InterPro" id="IPR021860">
    <property type="entry name" value="Peptidase_S12_Pab87-rel_C"/>
</dbReference>
<dbReference type="Proteomes" id="UP001230005">
    <property type="component" value="Unassembled WGS sequence"/>
</dbReference>
<dbReference type="EMBL" id="JAUSUG010000037">
    <property type="protein sequence ID" value="MDQ0257907.1"/>
    <property type="molecule type" value="Genomic_DNA"/>
</dbReference>
<evidence type="ECO:0000313" key="4">
    <source>
        <dbReference type="Proteomes" id="UP001230005"/>
    </source>
</evidence>
<sequence>MVEDQLKFEQYEKYVDKIQKKYHVPGIAVALNKKGENIYQKGIGFRNIDKGLEVTKDTIFGIASVTKSFTCMGIMQLQEKEKLSVHDQVVKYLPEFQLPDEPHLTDQVTIHHFMTHTSGLPPLSSISFALMRTMDKDPSADDYPGLKLNDKEGLAIDTFEQLMQFIGETNVTLLGKPGEEFSYSNDCYALLGAIIERVSDQTYESFISENILQPAGMKNSTFYLEEVKKSSDVTEQYSVKTVDGKEEVYAAPVWWDARAMRGAGFLRSTMGDMLKYAEIFINDGVIDGNQILSSKSIEEMMKPYVKIDQTKYYGYGLMITPDFHGVKLVEHGGSLKAISSQLSMIPEKGLGGIVLTNLVGVPAFQIMNGAMNLALGLSVDTPYAYYPDYTCSKEIFTQYVGEYASEEGANIQISVEDDQLVFIQENKVFPLRAVGKHRFTVKLKEAETPIRFVFNEKGSVRALAMGVRQIPKK</sequence>
<protein>
    <submittedName>
        <fullName evidence="3">CubicO group peptidase (Beta-lactamase class C family)</fullName>
    </submittedName>
</protein>
<dbReference type="Pfam" id="PF11954">
    <property type="entry name" value="DUF3471"/>
    <property type="match status" value="1"/>
</dbReference>
<dbReference type="RefSeq" id="WP_307332382.1">
    <property type="nucleotide sequence ID" value="NZ_JAUSUG010000037.1"/>
</dbReference>
<dbReference type="PANTHER" id="PTHR46825">
    <property type="entry name" value="D-ALANYL-D-ALANINE-CARBOXYPEPTIDASE/ENDOPEPTIDASE AMPH"/>
    <property type="match status" value="1"/>
</dbReference>
<dbReference type="InterPro" id="IPR001466">
    <property type="entry name" value="Beta-lactam-related"/>
</dbReference>
<accession>A0ABU0A4F9</accession>
<evidence type="ECO:0000259" key="1">
    <source>
        <dbReference type="Pfam" id="PF00144"/>
    </source>
</evidence>
<reference evidence="3 4" key="1">
    <citation type="submission" date="2023-07" db="EMBL/GenBank/DDBJ databases">
        <title>Genomic Encyclopedia of Type Strains, Phase IV (KMG-IV): sequencing the most valuable type-strain genomes for metagenomic binning, comparative biology and taxonomic classification.</title>
        <authorList>
            <person name="Goeker M."/>
        </authorList>
    </citation>
    <scope>NUCLEOTIDE SEQUENCE [LARGE SCALE GENOMIC DNA]</scope>
    <source>
        <strain evidence="3 4">DSM 9768</strain>
    </source>
</reference>
<dbReference type="InterPro" id="IPR050491">
    <property type="entry name" value="AmpC-like"/>
</dbReference>